<proteinExistence type="predicted"/>
<dbReference type="InterPro" id="IPR003961">
    <property type="entry name" value="FN3_dom"/>
</dbReference>
<evidence type="ECO:0000313" key="11">
    <source>
        <dbReference type="Proteomes" id="UP000748531"/>
    </source>
</evidence>
<dbReference type="SUPFAM" id="SSF49265">
    <property type="entry name" value="Fibronectin type III"/>
    <property type="match status" value="1"/>
</dbReference>
<evidence type="ECO:0000256" key="6">
    <source>
        <dbReference type="SAM" id="MobiDB-lite"/>
    </source>
</evidence>
<feature type="compositionally biased region" description="Low complexity" evidence="6">
    <location>
        <begin position="8"/>
        <end position="35"/>
    </location>
</feature>
<dbReference type="InterPro" id="IPR043136">
    <property type="entry name" value="B30.2/SPRY_sf"/>
</dbReference>
<dbReference type="Pfam" id="PF22586">
    <property type="entry name" value="ANCHR-like_BBOX"/>
    <property type="match status" value="1"/>
</dbReference>
<accession>A0A8J4WJ78</accession>
<dbReference type="CDD" id="cd00063">
    <property type="entry name" value="FN3"/>
    <property type="match status" value="1"/>
</dbReference>
<dbReference type="PANTHER" id="PTHR24099:SF15">
    <property type="entry name" value="E3 UBIQUITIN-PROTEIN LIGASE TRIM9"/>
    <property type="match status" value="1"/>
</dbReference>
<evidence type="ECO:0000259" key="8">
    <source>
        <dbReference type="PROSITE" id="PS50188"/>
    </source>
</evidence>
<dbReference type="CDD" id="cd12889">
    <property type="entry name" value="SPRY_PRY_TRIM67_9"/>
    <property type="match status" value="1"/>
</dbReference>
<dbReference type="SUPFAM" id="SSF57850">
    <property type="entry name" value="RING/U-box"/>
    <property type="match status" value="1"/>
</dbReference>
<feature type="domain" description="B box-type" evidence="7">
    <location>
        <begin position="340"/>
        <end position="388"/>
    </location>
</feature>
<name>A0A8J4WJ78_9TREM</name>
<sequence>MNKQPHPAVSVTSLASASSNSSGASATSTYGQSSSMATSTSVQKMDSELRCPACRRYFYCPLLLPCGHSLCTSCAAVALLPSSDPQISAIVQASMNHPSEQYTTSVGTSCSSASSTTGSSIGSSSQTTGGNVNSQPTGCASTIHQSGSSNPDSDQVSVLSETDSGVVVTSRPGSYINRLPVLVGHPYSNTSSSTSGLSLVTHGLICPTCNQIVGLFDERGIGHLPRNRALERIVNKFVSPESLQQNLIHSAAHDRDTFPLLLASDPLSRPGGPLCQLCEEPESNLNQVTVGVAAVWCEQCEIFYCSSCKEKCHPSRGPLLRHVLHSAAKGVEIIQQKRQNQSTPCPVHPHMLISLYCMNCHTPICHECLGTEGSFTHENHGKHEVQSLHAVCKAKKTELSQALQSLSEKARNGTEYIQRLRSRSETIKLQILESERHVEAQLTALITALENKKYELTERLRQIRESRMLGMKEQISHVTALLTRSTGLIQFCIEMLKETDPSAFLVVSQSLIMRAQKAEQLFAHEHDQAVSVAENTESLLKGLRPCTDHCGYLLEQSECSSSSHVSAYTGMHEYEFGLKMTVVETIQQAINELCLHEDRNIKSCDIQPQQDTAKKPEVPTAPIFLPDECITERNVITLVWQPTSTIPVDRYTLELDDGANGNFRKVYRGPETICTVEGLHFRSVYRARVKAHNSAGESPYSDRLCLQTADLTWFHLESNTAPPEILLTNGNRTVTSQVAEDRVILASTGLSRGMHYWEFTVDRCDSGGQPAFGIARQDTNRETMLGSDMRSWSVYFDYKRSWFLHNGEHFERTDGGVRAGSVVGVRLDCDRGSLSYYLNDEPHGPIAFTNLPPGVYYPAHQVRVKKVMGTVREQELARRLHRWPPLYLVIRVHIRLLLHSHRPNNDFNRKKTNRTYQLIFINRGSFGSQAKIFTVDSTL</sequence>
<dbReference type="InterPro" id="IPR000315">
    <property type="entry name" value="Znf_B-box"/>
</dbReference>
<feature type="domain" description="Fibronectin type-III" evidence="9">
    <location>
        <begin position="618"/>
        <end position="711"/>
    </location>
</feature>
<keyword evidence="2 5" id="KW-0863">Zinc-finger</keyword>
<dbReference type="Pfam" id="PF00041">
    <property type="entry name" value="fn3"/>
    <property type="match status" value="1"/>
</dbReference>
<dbReference type="Gene3D" id="4.10.830.40">
    <property type="match status" value="1"/>
</dbReference>
<dbReference type="PROSITE" id="PS50853">
    <property type="entry name" value="FN3"/>
    <property type="match status" value="1"/>
</dbReference>
<comment type="caution">
    <text evidence="10">The sequence shown here is derived from an EMBL/GenBank/DDBJ whole genome shotgun (WGS) entry which is preliminary data.</text>
</comment>
<feature type="compositionally biased region" description="Polar residues" evidence="6">
    <location>
        <begin position="131"/>
        <end position="163"/>
    </location>
</feature>
<dbReference type="Gene3D" id="2.60.120.920">
    <property type="match status" value="1"/>
</dbReference>
<dbReference type="Proteomes" id="UP000748531">
    <property type="component" value="Unassembled WGS sequence"/>
</dbReference>
<dbReference type="InterPro" id="IPR001870">
    <property type="entry name" value="B30.2/SPRY"/>
</dbReference>
<dbReference type="Pfam" id="PF00643">
    <property type="entry name" value="zf-B_box"/>
    <property type="match status" value="1"/>
</dbReference>
<dbReference type="Gene3D" id="2.60.40.10">
    <property type="entry name" value="Immunoglobulins"/>
    <property type="match status" value="1"/>
</dbReference>
<reference evidence="10" key="1">
    <citation type="submission" date="2019-05" db="EMBL/GenBank/DDBJ databases">
        <title>Annotation for the trematode Paragonimus heterotremus.</title>
        <authorList>
            <person name="Choi Y.-J."/>
        </authorList>
    </citation>
    <scope>NUCLEOTIDE SEQUENCE</scope>
    <source>
        <strain evidence="10">LC</strain>
    </source>
</reference>
<dbReference type="CDD" id="cd19803">
    <property type="entry name" value="Bbox1_TRIM9-like_C-I"/>
    <property type="match status" value="1"/>
</dbReference>
<dbReference type="InterPro" id="IPR003649">
    <property type="entry name" value="Bbox_C"/>
</dbReference>
<dbReference type="GO" id="GO:0043005">
    <property type="term" value="C:neuron projection"/>
    <property type="evidence" value="ECO:0007669"/>
    <property type="project" value="TreeGrafter"/>
</dbReference>
<dbReference type="SMART" id="SM00502">
    <property type="entry name" value="BBC"/>
    <property type="match status" value="1"/>
</dbReference>
<organism evidence="10 11">
    <name type="scientific">Paragonimus heterotremus</name>
    <dbReference type="NCBI Taxonomy" id="100268"/>
    <lineage>
        <taxon>Eukaryota</taxon>
        <taxon>Metazoa</taxon>
        <taxon>Spiralia</taxon>
        <taxon>Lophotrochozoa</taxon>
        <taxon>Platyhelminthes</taxon>
        <taxon>Trematoda</taxon>
        <taxon>Digenea</taxon>
        <taxon>Plagiorchiida</taxon>
        <taxon>Troglotremata</taxon>
        <taxon>Troglotrematidae</taxon>
        <taxon>Paragonimus</taxon>
    </lineage>
</organism>
<gene>
    <name evidence="10" type="ORF">PHET_01549</name>
</gene>
<dbReference type="Gene3D" id="3.30.160.60">
    <property type="entry name" value="Classic Zinc Finger"/>
    <property type="match status" value="1"/>
</dbReference>
<dbReference type="PROSITE" id="PS50188">
    <property type="entry name" value="B302_SPRY"/>
    <property type="match status" value="1"/>
</dbReference>
<evidence type="ECO:0000259" key="7">
    <source>
        <dbReference type="PROSITE" id="PS50119"/>
    </source>
</evidence>
<dbReference type="AlphaFoldDB" id="A0A8J4WJ78"/>
<dbReference type="InterPro" id="IPR013320">
    <property type="entry name" value="ConA-like_dom_sf"/>
</dbReference>
<keyword evidence="4" id="KW-0175">Coiled coil</keyword>
<evidence type="ECO:0000256" key="2">
    <source>
        <dbReference type="ARBA" id="ARBA00022771"/>
    </source>
</evidence>
<dbReference type="PANTHER" id="PTHR24099">
    <property type="entry name" value="E3 UBIQUITIN-PROTEIN LIGASE TRIM36-RELATED"/>
    <property type="match status" value="1"/>
</dbReference>
<feature type="domain" description="B30.2/SPRY" evidence="8">
    <location>
        <begin position="693"/>
        <end position="878"/>
    </location>
</feature>
<dbReference type="Pfam" id="PF00622">
    <property type="entry name" value="SPRY"/>
    <property type="match status" value="1"/>
</dbReference>
<feature type="compositionally biased region" description="Low complexity" evidence="6">
    <location>
        <begin position="117"/>
        <end position="130"/>
    </location>
</feature>
<dbReference type="GO" id="GO:0008270">
    <property type="term" value="F:zinc ion binding"/>
    <property type="evidence" value="ECO:0007669"/>
    <property type="project" value="UniProtKB-KW"/>
</dbReference>
<dbReference type="SUPFAM" id="SSF57845">
    <property type="entry name" value="B-box zinc-binding domain"/>
    <property type="match status" value="1"/>
</dbReference>
<dbReference type="SUPFAM" id="SSF49899">
    <property type="entry name" value="Concanavalin A-like lectins/glucanases"/>
    <property type="match status" value="1"/>
</dbReference>
<dbReference type="SMART" id="SM00449">
    <property type="entry name" value="SPRY"/>
    <property type="match status" value="1"/>
</dbReference>
<evidence type="ECO:0000256" key="5">
    <source>
        <dbReference type="PROSITE-ProRule" id="PRU00024"/>
    </source>
</evidence>
<dbReference type="PROSITE" id="PS50119">
    <property type="entry name" value="ZF_BBOX"/>
    <property type="match status" value="1"/>
</dbReference>
<evidence type="ECO:0000256" key="3">
    <source>
        <dbReference type="ARBA" id="ARBA00022833"/>
    </source>
</evidence>
<dbReference type="InterPro" id="IPR013083">
    <property type="entry name" value="Znf_RING/FYVE/PHD"/>
</dbReference>
<dbReference type="InterPro" id="IPR050617">
    <property type="entry name" value="E3_ligase_FN3/SPRY"/>
</dbReference>
<evidence type="ECO:0000256" key="4">
    <source>
        <dbReference type="ARBA" id="ARBA00023054"/>
    </source>
</evidence>
<dbReference type="EMBL" id="LUCH01000526">
    <property type="protein sequence ID" value="KAF5404918.1"/>
    <property type="molecule type" value="Genomic_DNA"/>
</dbReference>
<dbReference type="InterPro" id="IPR036116">
    <property type="entry name" value="FN3_sf"/>
</dbReference>
<evidence type="ECO:0000259" key="9">
    <source>
        <dbReference type="PROSITE" id="PS50853"/>
    </source>
</evidence>
<keyword evidence="3" id="KW-0862">Zinc</keyword>
<dbReference type="GO" id="GO:0007411">
    <property type="term" value="P:axon guidance"/>
    <property type="evidence" value="ECO:0007669"/>
    <property type="project" value="TreeGrafter"/>
</dbReference>
<dbReference type="InterPro" id="IPR001841">
    <property type="entry name" value="Znf_RING"/>
</dbReference>
<dbReference type="OrthoDB" id="295536at2759"/>
<keyword evidence="11" id="KW-1185">Reference proteome</keyword>
<protein>
    <submittedName>
        <fullName evidence="10">Tripartite motif-containing protein 9/67</fullName>
    </submittedName>
</protein>
<dbReference type="InterPro" id="IPR003877">
    <property type="entry name" value="SPRY_dom"/>
</dbReference>
<feature type="region of interest" description="Disordered" evidence="6">
    <location>
        <begin position="1"/>
        <end position="38"/>
    </location>
</feature>
<dbReference type="Gene3D" id="3.30.40.10">
    <property type="entry name" value="Zinc/RING finger domain, C3HC4 (zinc finger)"/>
    <property type="match status" value="1"/>
</dbReference>
<dbReference type="SMART" id="SM00184">
    <property type="entry name" value="RING"/>
    <property type="match status" value="1"/>
</dbReference>
<evidence type="ECO:0000256" key="1">
    <source>
        <dbReference type="ARBA" id="ARBA00022723"/>
    </source>
</evidence>
<dbReference type="InterPro" id="IPR013783">
    <property type="entry name" value="Ig-like_fold"/>
</dbReference>
<feature type="region of interest" description="Disordered" evidence="6">
    <location>
        <begin position="117"/>
        <end position="163"/>
    </location>
</feature>
<dbReference type="FunFam" id="2.60.40.10:FF:000178">
    <property type="entry name" value="E3 ubiquitin-protein ligase TRIM9 isoform X1"/>
    <property type="match status" value="1"/>
</dbReference>
<dbReference type="SMART" id="SM00060">
    <property type="entry name" value="FN3"/>
    <property type="match status" value="1"/>
</dbReference>
<evidence type="ECO:0000313" key="10">
    <source>
        <dbReference type="EMBL" id="KAF5404918.1"/>
    </source>
</evidence>
<keyword evidence="1" id="KW-0479">Metal-binding</keyword>